<reference evidence="2" key="1">
    <citation type="journal article" date="2015" name="Nature">
        <title>Complex archaea that bridge the gap between prokaryotes and eukaryotes.</title>
        <authorList>
            <person name="Spang A."/>
            <person name="Saw J.H."/>
            <person name="Jorgensen S.L."/>
            <person name="Zaremba-Niedzwiedzka K."/>
            <person name="Martijn J."/>
            <person name="Lind A.E."/>
            <person name="van Eijk R."/>
            <person name="Schleper C."/>
            <person name="Guy L."/>
            <person name="Ettema T.J."/>
        </authorList>
    </citation>
    <scope>NUCLEOTIDE SEQUENCE</scope>
</reference>
<name>A0A0F9C642_9ZZZZ</name>
<protein>
    <recommendedName>
        <fullName evidence="1">Transposase IS4-like domain-containing protein</fullName>
    </recommendedName>
</protein>
<dbReference type="Pfam" id="PF01609">
    <property type="entry name" value="DDE_Tnp_1"/>
    <property type="match status" value="1"/>
</dbReference>
<feature type="domain" description="Transposase IS4-like" evidence="1">
    <location>
        <begin position="91"/>
        <end position="225"/>
    </location>
</feature>
<gene>
    <name evidence="2" type="ORF">LCGC14_2705950</name>
</gene>
<accession>A0A0F9C642</accession>
<dbReference type="GO" id="GO:0004803">
    <property type="term" value="F:transposase activity"/>
    <property type="evidence" value="ECO:0007669"/>
    <property type="project" value="InterPro"/>
</dbReference>
<dbReference type="GO" id="GO:0006313">
    <property type="term" value="P:DNA transposition"/>
    <property type="evidence" value="ECO:0007669"/>
    <property type="project" value="InterPro"/>
</dbReference>
<dbReference type="GO" id="GO:0003677">
    <property type="term" value="F:DNA binding"/>
    <property type="evidence" value="ECO:0007669"/>
    <property type="project" value="InterPro"/>
</dbReference>
<dbReference type="EMBL" id="LAZR01048349">
    <property type="protein sequence ID" value="KKK92136.1"/>
    <property type="molecule type" value="Genomic_DNA"/>
</dbReference>
<feature type="non-terminal residue" evidence="2">
    <location>
        <position position="1"/>
    </location>
</feature>
<dbReference type="AlphaFoldDB" id="A0A0F9C642"/>
<organism evidence="2">
    <name type="scientific">marine sediment metagenome</name>
    <dbReference type="NCBI Taxonomy" id="412755"/>
    <lineage>
        <taxon>unclassified sequences</taxon>
        <taxon>metagenomes</taxon>
        <taxon>ecological metagenomes</taxon>
    </lineage>
</organism>
<dbReference type="InterPro" id="IPR002559">
    <property type="entry name" value="Transposase_11"/>
</dbReference>
<evidence type="ECO:0000259" key="1">
    <source>
        <dbReference type="Pfam" id="PF01609"/>
    </source>
</evidence>
<evidence type="ECO:0000313" key="2">
    <source>
        <dbReference type="EMBL" id="KKK92136.1"/>
    </source>
</evidence>
<sequence>SQIIQPRSQRDFVKELNENPIWAQSCGFEEDIPHQSSFSRKWNNEDYIDPLEGIITGLRDLIPLKGLHYELEYPMHILRTIKNGYLPLHTDSSFIPLSKDRFDYSTRGYAGPEAKSEYGAKLNLIIDGLINSPLVHTPTDGSVHETNVIDLNLKEILEFAPKWFKDSRKRTLRPLLIFDKAYWDTKRFKEWTSNKIGFIIPKKKNLLRYATLEIKHFTKNENEPQEILVWLPDFDKPLRWICMKRKKGKRKY</sequence>
<comment type="caution">
    <text evidence="2">The sequence shown here is derived from an EMBL/GenBank/DDBJ whole genome shotgun (WGS) entry which is preliminary data.</text>
</comment>
<proteinExistence type="predicted"/>